<proteinExistence type="predicted"/>
<protein>
    <recommendedName>
        <fullName evidence="4">Fibrinogen C-terminal domain-containing protein</fullName>
    </recommendedName>
</protein>
<dbReference type="EMBL" id="UYJE01005058">
    <property type="protein sequence ID" value="VDI33593.1"/>
    <property type="molecule type" value="Genomic_DNA"/>
</dbReference>
<keyword evidence="3" id="KW-0732">Signal</keyword>
<evidence type="ECO:0000256" key="2">
    <source>
        <dbReference type="SAM" id="Phobius"/>
    </source>
</evidence>
<dbReference type="InterPro" id="IPR020837">
    <property type="entry name" value="Fibrinogen_CS"/>
</dbReference>
<dbReference type="InterPro" id="IPR050373">
    <property type="entry name" value="Fibrinogen_C-term_domain"/>
</dbReference>
<sequence>MVVIKRIFVCVFLVSLLVGETTQEPGICFYGEEAWTQAKNYFTQPSTCHEGRPNDCNDIPDKCPSGVYKVFPNQTKGFDVYCEMNLDKGHWTVFQRRENGYVDFYRGWNDYKLGFGNPKLDRFNRFRRNTAFAKYKNFAIGDESSKFKLTVNGYHGTAGNNMEYHSGHGFSTKDSDNDIGVGHCALDYRGAWWFNKCVTADLNGQYFLKTPDSVHRGVYWLAFIFLSDFISCIVGAFTLVNIDPKKRFIRQSSKKLGEYEMAPIKPIEIL</sequence>
<dbReference type="Proteomes" id="UP000596742">
    <property type="component" value="Unassembled WGS sequence"/>
</dbReference>
<organism evidence="5 6">
    <name type="scientific">Mytilus galloprovincialis</name>
    <name type="common">Mediterranean mussel</name>
    <dbReference type="NCBI Taxonomy" id="29158"/>
    <lineage>
        <taxon>Eukaryota</taxon>
        <taxon>Metazoa</taxon>
        <taxon>Spiralia</taxon>
        <taxon>Lophotrochozoa</taxon>
        <taxon>Mollusca</taxon>
        <taxon>Bivalvia</taxon>
        <taxon>Autobranchia</taxon>
        <taxon>Pteriomorphia</taxon>
        <taxon>Mytilida</taxon>
        <taxon>Mytiloidea</taxon>
        <taxon>Mytilidae</taxon>
        <taxon>Mytilinae</taxon>
        <taxon>Mytilus</taxon>
    </lineage>
</organism>
<evidence type="ECO:0000313" key="6">
    <source>
        <dbReference type="Proteomes" id="UP000596742"/>
    </source>
</evidence>
<feature type="transmembrane region" description="Helical" evidence="2">
    <location>
        <begin position="218"/>
        <end position="240"/>
    </location>
</feature>
<dbReference type="SMART" id="SM00186">
    <property type="entry name" value="FBG"/>
    <property type="match status" value="1"/>
</dbReference>
<dbReference type="Pfam" id="PF00147">
    <property type="entry name" value="Fibrinogen_C"/>
    <property type="match status" value="2"/>
</dbReference>
<evidence type="ECO:0000313" key="5">
    <source>
        <dbReference type="EMBL" id="VDI33593.1"/>
    </source>
</evidence>
<keyword evidence="2" id="KW-0812">Transmembrane</keyword>
<dbReference type="PROSITE" id="PS51406">
    <property type="entry name" value="FIBRINOGEN_C_2"/>
    <property type="match status" value="1"/>
</dbReference>
<keyword evidence="6" id="KW-1185">Reference proteome</keyword>
<dbReference type="AlphaFoldDB" id="A0A8B6EF54"/>
<dbReference type="Gene3D" id="4.10.530.10">
    <property type="entry name" value="Gamma-fibrinogen Carboxyl Terminal Fragment, domain 2"/>
    <property type="match status" value="1"/>
</dbReference>
<evidence type="ECO:0000259" key="4">
    <source>
        <dbReference type="PROSITE" id="PS51406"/>
    </source>
</evidence>
<dbReference type="PROSITE" id="PS00514">
    <property type="entry name" value="FIBRINOGEN_C_1"/>
    <property type="match status" value="1"/>
</dbReference>
<keyword evidence="1" id="KW-1015">Disulfide bond</keyword>
<dbReference type="InterPro" id="IPR036056">
    <property type="entry name" value="Fibrinogen-like_C"/>
</dbReference>
<evidence type="ECO:0000256" key="1">
    <source>
        <dbReference type="ARBA" id="ARBA00023157"/>
    </source>
</evidence>
<dbReference type="CDD" id="cd00087">
    <property type="entry name" value="FReD"/>
    <property type="match status" value="1"/>
</dbReference>
<feature type="signal peptide" evidence="3">
    <location>
        <begin position="1"/>
        <end position="23"/>
    </location>
</feature>
<keyword evidence="2" id="KW-1133">Transmembrane helix</keyword>
<accession>A0A8B6EF54</accession>
<dbReference type="PANTHER" id="PTHR19143:SF458">
    <property type="entry name" value="FIBRINOGEN C-TERMINAL DOMAIN-CONTAINING PROTEIN-RELATED"/>
    <property type="match status" value="1"/>
</dbReference>
<dbReference type="SUPFAM" id="SSF56496">
    <property type="entry name" value="Fibrinogen C-terminal domain-like"/>
    <property type="match status" value="1"/>
</dbReference>
<dbReference type="OrthoDB" id="6054711at2759"/>
<gene>
    <name evidence="5" type="ORF">MGAL_10B007936</name>
</gene>
<feature type="domain" description="Fibrinogen C-terminal" evidence="4">
    <location>
        <begin position="47"/>
        <end position="220"/>
    </location>
</feature>
<dbReference type="PANTHER" id="PTHR19143">
    <property type="entry name" value="FIBRINOGEN/TENASCIN/ANGIOPOEITIN"/>
    <property type="match status" value="1"/>
</dbReference>
<feature type="chain" id="PRO_5032963266" description="Fibrinogen C-terminal domain-containing protein" evidence="3">
    <location>
        <begin position="24"/>
        <end position="270"/>
    </location>
</feature>
<evidence type="ECO:0000256" key="3">
    <source>
        <dbReference type="SAM" id="SignalP"/>
    </source>
</evidence>
<name>A0A8B6EF54_MYTGA</name>
<dbReference type="InterPro" id="IPR014716">
    <property type="entry name" value="Fibrinogen_a/b/g_C_1"/>
</dbReference>
<keyword evidence="2" id="KW-0472">Membrane</keyword>
<reference evidence="5" key="1">
    <citation type="submission" date="2018-11" db="EMBL/GenBank/DDBJ databases">
        <authorList>
            <person name="Alioto T."/>
            <person name="Alioto T."/>
        </authorList>
    </citation>
    <scope>NUCLEOTIDE SEQUENCE</scope>
</reference>
<comment type="caution">
    <text evidence="5">The sequence shown here is derived from an EMBL/GenBank/DDBJ whole genome shotgun (WGS) entry which is preliminary data.</text>
</comment>
<dbReference type="GO" id="GO:0005615">
    <property type="term" value="C:extracellular space"/>
    <property type="evidence" value="ECO:0007669"/>
    <property type="project" value="TreeGrafter"/>
</dbReference>
<dbReference type="InterPro" id="IPR002181">
    <property type="entry name" value="Fibrinogen_a/b/g_C_dom"/>
</dbReference>
<dbReference type="Gene3D" id="3.90.215.10">
    <property type="entry name" value="Gamma Fibrinogen, chain A, domain 1"/>
    <property type="match status" value="2"/>
</dbReference>